<comment type="caution">
    <text evidence="2">The sequence shown here is derived from an EMBL/GenBank/DDBJ whole genome shotgun (WGS) entry which is preliminary data.</text>
</comment>
<evidence type="ECO:0000256" key="1">
    <source>
        <dbReference type="SAM" id="MobiDB-lite"/>
    </source>
</evidence>
<dbReference type="Proteomes" id="UP000826656">
    <property type="component" value="Unassembled WGS sequence"/>
</dbReference>
<accession>A0ABQ7VBF9</accession>
<organism evidence="2 3">
    <name type="scientific">Solanum tuberosum</name>
    <name type="common">Potato</name>
    <dbReference type="NCBI Taxonomy" id="4113"/>
    <lineage>
        <taxon>Eukaryota</taxon>
        <taxon>Viridiplantae</taxon>
        <taxon>Streptophyta</taxon>
        <taxon>Embryophyta</taxon>
        <taxon>Tracheophyta</taxon>
        <taxon>Spermatophyta</taxon>
        <taxon>Magnoliopsida</taxon>
        <taxon>eudicotyledons</taxon>
        <taxon>Gunneridae</taxon>
        <taxon>Pentapetalae</taxon>
        <taxon>asterids</taxon>
        <taxon>lamiids</taxon>
        <taxon>Solanales</taxon>
        <taxon>Solanaceae</taxon>
        <taxon>Solanoideae</taxon>
        <taxon>Solaneae</taxon>
        <taxon>Solanum</taxon>
    </lineage>
</organism>
<gene>
    <name evidence="2" type="ORF">KY290_017506</name>
</gene>
<name>A0ABQ7VBF9_SOLTU</name>
<feature type="region of interest" description="Disordered" evidence="1">
    <location>
        <begin position="41"/>
        <end position="74"/>
    </location>
</feature>
<protein>
    <submittedName>
        <fullName evidence="2">Uncharacterized protein</fullName>
    </submittedName>
</protein>
<keyword evidence="3" id="KW-1185">Reference proteome</keyword>
<proteinExistence type="predicted"/>
<evidence type="ECO:0000313" key="3">
    <source>
        <dbReference type="Proteomes" id="UP000826656"/>
    </source>
</evidence>
<evidence type="ECO:0000313" key="2">
    <source>
        <dbReference type="EMBL" id="KAH0761433.1"/>
    </source>
</evidence>
<sequence length="74" mass="7991">MMLPHNDAHVDFSFEDHGVLPPTDVGMREEDTGVDVVLPNESLGIGSGSDTNIEVLPSNVTGRPNTNTENFLLK</sequence>
<reference evidence="2 3" key="1">
    <citation type="journal article" date="2021" name="bioRxiv">
        <title>Chromosome-scale and haplotype-resolved genome assembly of a tetraploid potato cultivar.</title>
        <authorList>
            <person name="Sun H."/>
            <person name="Jiao W.-B."/>
            <person name="Krause K."/>
            <person name="Campoy J.A."/>
            <person name="Goel M."/>
            <person name="Folz-Donahue K."/>
            <person name="Kukat C."/>
            <person name="Huettel B."/>
            <person name="Schneeberger K."/>
        </authorList>
    </citation>
    <scope>NUCLEOTIDE SEQUENCE [LARGE SCALE GENOMIC DNA]</scope>
    <source>
        <strain evidence="2">SolTubOtavaFocal</strain>
        <tissue evidence="2">Leaves</tissue>
    </source>
</reference>
<feature type="compositionally biased region" description="Polar residues" evidence="1">
    <location>
        <begin position="48"/>
        <end position="74"/>
    </location>
</feature>
<dbReference type="EMBL" id="JAIVGD010000013">
    <property type="protein sequence ID" value="KAH0761433.1"/>
    <property type="molecule type" value="Genomic_DNA"/>
</dbReference>